<proteinExistence type="predicted"/>
<name>A0A3A4AT52_9ACTN</name>
<dbReference type="Proteomes" id="UP000265768">
    <property type="component" value="Unassembled WGS sequence"/>
</dbReference>
<dbReference type="EMBL" id="QZEY01000021">
    <property type="protein sequence ID" value="RJL22742.1"/>
    <property type="molecule type" value="Genomic_DNA"/>
</dbReference>
<feature type="region of interest" description="Disordered" evidence="1">
    <location>
        <begin position="134"/>
        <end position="158"/>
    </location>
</feature>
<keyword evidence="3" id="KW-1185">Reference proteome</keyword>
<reference evidence="2 3" key="1">
    <citation type="submission" date="2018-09" db="EMBL/GenBank/DDBJ databases">
        <title>YIM 75507 draft genome.</title>
        <authorList>
            <person name="Tang S."/>
            <person name="Feng Y."/>
        </authorList>
    </citation>
    <scope>NUCLEOTIDE SEQUENCE [LARGE SCALE GENOMIC DNA]</scope>
    <source>
        <strain evidence="2 3">YIM 75507</strain>
    </source>
</reference>
<organism evidence="2 3">
    <name type="scientific">Bailinhaonella thermotolerans</name>
    <dbReference type="NCBI Taxonomy" id="1070861"/>
    <lineage>
        <taxon>Bacteria</taxon>
        <taxon>Bacillati</taxon>
        <taxon>Actinomycetota</taxon>
        <taxon>Actinomycetes</taxon>
        <taxon>Streptosporangiales</taxon>
        <taxon>Streptosporangiaceae</taxon>
        <taxon>Bailinhaonella</taxon>
    </lineage>
</organism>
<sequence length="357" mass="39016">MDLRFLAPIYERPAPYVSVYLDTGRATARAIQEVPLRWRAAKEELARQGVDGPLLGTMEEIVTDPGEAAPGRALFAADGKVVYSEALPAPPVRPIEHVGRAPRVMPLLMERRERLPHVRVLVDREGADIAATGRNPLTVDGQKWPVHQSGQGGWSQSAYGRSTENTWANNAELAAHTAEREAEKAGAELIVLGGDVQARRMVLEGLGPKWFDRTVEVYEGSRAAGADLSVWENAVEETVRAWAERRLRERLDGFGKHPVEGFQPVAAALQRGQVDTLLVNGEPEGELWIGDEGQMIAATEEEARTLGFTNPQAVPAGDALVRAVVASDASLEFVPESERRFRDGVGVFLRFVIHAAQ</sequence>
<gene>
    <name evidence="2" type="ORF">D5H75_34685</name>
</gene>
<evidence type="ECO:0000313" key="2">
    <source>
        <dbReference type="EMBL" id="RJL22742.1"/>
    </source>
</evidence>
<comment type="caution">
    <text evidence="2">The sequence shown here is derived from an EMBL/GenBank/DDBJ whole genome shotgun (WGS) entry which is preliminary data.</text>
</comment>
<dbReference type="InterPro" id="IPR042226">
    <property type="entry name" value="eFR1_2_sf"/>
</dbReference>
<evidence type="ECO:0008006" key="4">
    <source>
        <dbReference type="Google" id="ProtNLM"/>
    </source>
</evidence>
<dbReference type="Pfam" id="PF18844">
    <property type="entry name" value="baeRF_family2"/>
    <property type="match status" value="1"/>
</dbReference>
<protein>
    <recommendedName>
        <fullName evidence="4">Peptide chain release factor 1</fullName>
    </recommendedName>
</protein>
<dbReference type="OrthoDB" id="5179393at2"/>
<dbReference type="SUPFAM" id="SSF53137">
    <property type="entry name" value="Translational machinery components"/>
    <property type="match status" value="1"/>
</dbReference>
<dbReference type="InterPro" id="IPR040701">
    <property type="entry name" value="Bact_RF_family2"/>
</dbReference>
<evidence type="ECO:0000313" key="3">
    <source>
        <dbReference type="Proteomes" id="UP000265768"/>
    </source>
</evidence>
<dbReference type="Gene3D" id="3.30.420.60">
    <property type="entry name" value="eRF1 domain 2"/>
    <property type="match status" value="1"/>
</dbReference>
<accession>A0A3A4AT52</accession>
<evidence type="ECO:0000256" key="1">
    <source>
        <dbReference type="SAM" id="MobiDB-lite"/>
    </source>
</evidence>
<dbReference type="AlphaFoldDB" id="A0A3A4AT52"/>
<dbReference type="RefSeq" id="WP_119930834.1">
    <property type="nucleotide sequence ID" value="NZ_QZEY01000021.1"/>
</dbReference>